<dbReference type="PROSITE" id="PS00211">
    <property type="entry name" value="ABC_TRANSPORTER_1"/>
    <property type="match status" value="1"/>
</dbReference>
<dbReference type="Pfam" id="PF00005">
    <property type="entry name" value="ABC_tran"/>
    <property type="match status" value="2"/>
</dbReference>
<evidence type="ECO:0000259" key="10">
    <source>
        <dbReference type="PROSITE" id="PS50893"/>
    </source>
</evidence>
<dbReference type="PROSITE" id="PS50893">
    <property type="entry name" value="ABC_TRANSPORTER_2"/>
    <property type="match status" value="2"/>
</dbReference>
<dbReference type="EMBL" id="MRTP01000016">
    <property type="protein sequence ID" value="OMF48830.1"/>
    <property type="molecule type" value="Genomic_DNA"/>
</dbReference>
<evidence type="ECO:0000256" key="8">
    <source>
        <dbReference type="ARBA" id="ARBA00023136"/>
    </source>
</evidence>
<keyword evidence="7" id="KW-1278">Translocase</keyword>
<accession>A0A1R1EAJ8</accession>
<dbReference type="SUPFAM" id="SSF52540">
    <property type="entry name" value="P-loop containing nucleoside triphosphate hydrolases"/>
    <property type="match status" value="2"/>
</dbReference>
<feature type="compositionally biased region" description="Basic and acidic residues" evidence="9">
    <location>
        <begin position="261"/>
        <end position="272"/>
    </location>
</feature>
<dbReference type="AlphaFoldDB" id="A0A1R1EAJ8"/>
<dbReference type="GO" id="GO:0043190">
    <property type="term" value="C:ATP-binding cassette (ABC) transporter complex"/>
    <property type="evidence" value="ECO:0007669"/>
    <property type="project" value="TreeGrafter"/>
</dbReference>
<keyword evidence="3" id="KW-0813">Transport</keyword>
<evidence type="ECO:0000256" key="6">
    <source>
        <dbReference type="ARBA" id="ARBA00022840"/>
    </source>
</evidence>
<comment type="similarity">
    <text evidence="2">Belongs to the ABC transporter superfamily.</text>
</comment>
<dbReference type="InterPro" id="IPR017871">
    <property type="entry name" value="ABC_transporter-like_CS"/>
</dbReference>
<evidence type="ECO:0000256" key="4">
    <source>
        <dbReference type="ARBA" id="ARBA00022475"/>
    </source>
</evidence>
<dbReference type="PANTHER" id="PTHR43553">
    <property type="entry name" value="HEAVY METAL TRANSPORTER"/>
    <property type="match status" value="1"/>
</dbReference>
<evidence type="ECO:0000256" key="3">
    <source>
        <dbReference type="ARBA" id="ARBA00022448"/>
    </source>
</evidence>
<comment type="subcellular location">
    <subcellularLocation>
        <location evidence="1">Cell membrane</location>
        <topology evidence="1">Peripheral membrane protein</topology>
    </subcellularLocation>
</comment>
<keyword evidence="12" id="KW-1185">Reference proteome</keyword>
<feature type="domain" description="ABC transporter" evidence="10">
    <location>
        <begin position="309"/>
        <end position="542"/>
    </location>
</feature>
<dbReference type="InterPro" id="IPR015856">
    <property type="entry name" value="ABC_transpr_CbiO/EcfA_su"/>
</dbReference>
<dbReference type="GO" id="GO:0005524">
    <property type="term" value="F:ATP binding"/>
    <property type="evidence" value="ECO:0007669"/>
    <property type="project" value="UniProtKB-KW"/>
</dbReference>
<dbReference type="InterPro" id="IPR003593">
    <property type="entry name" value="AAA+_ATPase"/>
</dbReference>
<dbReference type="InterPro" id="IPR027417">
    <property type="entry name" value="P-loop_NTPase"/>
</dbReference>
<evidence type="ECO:0000256" key="2">
    <source>
        <dbReference type="ARBA" id="ARBA00005417"/>
    </source>
</evidence>
<feature type="region of interest" description="Disordered" evidence="9">
    <location>
        <begin position="249"/>
        <end position="272"/>
    </location>
</feature>
<sequence>MQGTSIELTELSYWYEDVEEPALRGVSLTIPAGQFTAVIGPGGSGKSTLCQLLSGYLPRSGGGRREGKVRLDTIDPAEAPIAEIAKVAGIVFQDPDAQLVRGVVEDEAAFGPENLRVPPAEIDSRVAEALAAVNLTARRRSPVRELSGGQRQRTAIAAVLSLSPRMIVFDDASASLDPAAQAQFVQLCRRLHAEGRTVVTVSGRFDDAARAAERVIVLDGGAVLLDGAPQELLRTSRDRLAQLGVLPPWEGAAEAGGPAGSRREVPEAGEHAAEPAAGPLQSAGMLTAPAQMPPGADGPGGDSGSGPLLEVRNLSYTYPGGQEALRDVSFAMHPGAWGMLTGENGSGKTTLTRLLMGLLPVPSRSVYWKGRDVSGMPVHQLAGDIGYVFQQPEHQFVEHTVWDELVYGLRIRSGWRRRQAELTPEQTEAAEALLAAAGLSGRRQDSPYLLSQGEKKLLSVIGQLIQPKALYILDEPTSGIDYRAAQRLLKLCRGAAARGAALLMITHDPRLVEEDASFVLRLDQGKVEDYRQLGRNHGLIHVRS</sequence>
<dbReference type="STRING" id="297318.BK138_31230"/>
<keyword evidence="4" id="KW-1003">Cell membrane</keyword>
<dbReference type="NCBIfam" id="NF010167">
    <property type="entry name" value="PRK13648.1"/>
    <property type="match status" value="2"/>
</dbReference>
<comment type="caution">
    <text evidence="11">The sequence shown here is derived from an EMBL/GenBank/DDBJ whole genome shotgun (WGS) entry which is preliminary data.</text>
</comment>
<dbReference type="CDD" id="cd03225">
    <property type="entry name" value="ABC_cobalt_CbiO_domain1"/>
    <property type="match status" value="2"/>
</dbReference>
<dbReference type="InterPro" id="IPR003439">
    <property type="entry name" value="ABC_transporter-like_ATP-bd"/>
</dbReference>
<evidence type="ECO:0000313" key="12">
    <source>
        <dbReference type="Proteomes" id="UP000187172"/>
    </source>
</evidence>
<organism evidence="11 12">
    <name type="scientific">Paenibacillus rhizosphaerae</name>
    <dbReference type="NCBI Taxonomy" id="297318"/>
    <lineage>
        <taxon>Bacteria</taxon>
        <taxon>Bacillati</taxon>
        <taxon>Bacillota</taxon>
        <taxon>Bacilli</taxon>
        <taxon>Bacillales</taxon>
        <taxon>Paenibacillaceae</taxon>
        <taxon>Paenibacillus</taxon>
    </lineage>
</organism>
<dbReference type="SMART" id="SM00382">
    <property type="entry name" value="AAA"/>
    <property type="match status" value="2"/>
</dbReference>
<protein>
    <recommendedName>
        <fullName evidence="10">ABC transporter domain-containing protein</fullName>
    </recommendedName>
</protein>
<dbReference type="InterPro" id="IPR050095">
    <property type="entry name" value="ECF_ABC_transporter_ATP-bd"/>
</dbReference>
<feature type="region of interest" description="Disordered" evidence="9">
    <location>
        <begin position="285"/>
        <end position="308"/>
    </location>
</feature>
<gene>
    <name evidence="11" type="ORF">BK138_31230</name>
</gene>
<keyword evidence="5" id="KW-0547">Nucleotide-binding</keyword>
<dbReference type="Proteomes" id="UP000187172">
    <property type="component" value="Unassembled WGS sequence"/>
</dbReference>
<dbReference type="Gene3D" id="3.40.50.300">
    <property type="entry name" value="P-loop containing nucleotide triphosphate hydrolases"/>
    <property type="match status" value="2"/>
</dbReference>
<feature type="domain" description="ABC transporter" evidence="10">
    <location>
        <begin position="6"/>
        <end position="245"/>
    </location>
</feature>
<evidence type="ECO:0000256" key="1">
    <source>
        <dbReference type="ARBA" id="ARBA00004202"/>
    </source>
</evidence>
<evidence type="ECO:0000256" key="7">
    <source>
        <dbReference type="ARBA" id="ARBA00022967"/>
    </source>
</evidence>
<proteinExistence type="inferred from homology"/>
<evidence type="ECO:0000313" key="11">
    <source>
        <dbReference type="EMBL" id="OMF48830.1"/>
    </source>
</evidence>
<reference evidence="11 12" key="1">
    <citation type="submission" date="2016-11" db="EMBL/GenBank/DDBJ databases">
        <title>Paenibacillus species isolates.</title>
        <authorList>
            <person name="Beno S.M."/>
        </authorList>
    </citation>
    <scope>NUCLEOTIDE SEQUENCE [LARGE SCALE GENOMIC DNA]</scope>
    <source>
        <strain evidence="11 12">FSL R5-0378</strain>
    </source>
</reference>
<evidence type="ECO:0000256" key="5">
    <source>
        <dbReference type="ARBA" id="ARBA00022741"/>
    </source>
</evidence>
<keyword evidence="8" id="KW-0472">Membrane</keyword>
<name>A0A1R1EAJ8_9BACL</name>
<dbReference type="GO" id="GO:0016887">
    <property type="term" value="F:ATP hydrolysis activity"/>
    <property type="evidence" value="ECO:0007669"/>
    <property type="project" value="InterPro"/>
</dbReference>
<dbReference type="PANTHER" id="PTHR43553:SF24">
    <property type="entry name" value="ENERGY-COUPLING FACTOR TRANSPORTER ATP-BINDING PROTEIN ECFA1"/>
    <property type="match status" value="1"/>
</dbReference>
<keyword evidence="6" id="KW-0067">ATP-binding</keyword>
<evidence type="ECO:0000256" key="9">
    <source>
        <dbReference type="SAM" id="MobiDB-lite"/>
    </source>
</evidence>
<dbReference type="GO" id="GO:0042626">
    <property type="term" value="F:ATPase-coupled transmembrane transporter activity"/>
    <property type="evidence" value="ECO:0007669"/>
    <property type="project" value="TreeGrafter"/>
</dbReference>
<dbReference type="RefSeq" id="WP_076175904.1">
    <property type="nucleotide sequence ID" value="NZ_MRTP01000016.1"/>
</dbReference>